<accession>A0A6C0BQR5</accession>
<keyword evidence="2" id="KW-0812">Transmembrane</keyword>
<keyword evidence="2" id="KW-0472">Membrane</keyword>
<dbReference type="EMBL" id="MN739226">
    <property type="protein sequence ID" value="QHS94536.1"/>
    <property type="molecule type" value="Genomic_DNA"/>
</dbReference>
<dbReference type="PROSITE" id="PS51257">
    <property type="entry name" value="PROKAR_LIPOPROTEIN"/>
    <property type="match status" value="1"/>
</dbReference>
<organism evidence="3">
    <name type="scientific">viral metagenome</name>
    <dbReference type="NCBI Taxonomy" id="1070528"/>
    <lineage>
        <taxon>unclassified sequences</taxon>
        <taxon>metagenomes</taxon>
        <taxon>organismal metagenomes</taxon>
    </lineage>
</organism>
<protein>
    <submittedName>
        <fullName evidence="3">Uncharacterized protein</fullName>
    </submittedName>
</protein>
<proteinExistence type="predicted"/>
<reference evidence="3" key="1">
    <citation type="journal article" date="2020" name="Nature">
        <title>Giant virus diversity and host interactions through global metagenomics.</title>
        <authorList>
            <person name="Schulz F."/>
            <person name="Roux S."/>
            <person name="Paez-Espino D."/>
            <person name="Jungbluth S."/>
            <person name="Walsh D.A."/>
            <person name="Denef V.J."/>
            <person name="McMahon K.D."/>
            <person name="Konstantinidis K.T."/>
            <person name="Eloe-Fadrosh E.A."/>
            <person name="Kyrpides N.C."/>
            <person name="Woyke T."/>
        </authorList>
    </citation>
    <scope>NUCLEOTIDE SEQUENCE</scope>
    <source>
        <strain evidence="3">GVMAG-M-3300018416-45</strain>
    </source>
</reference>
<dbReference type="AlphaFoldDB" id="A0A6C0BQR5"/>
<feature type="transmembrane region" description="Helical" evidence="2">
    <location>
        <begin position="12"/>
        <end position="30"/>
    </location>
</feature>
<sequence length="91" mass="10184">MGVRLFNEEVRLDIVVLLLFIGGCIVYFFFCSCNEKMLMNAATTLPYNKRMINNVKRQPTASCGANISRRENANAPEPASYSDIGHMGSVY</sequence>
<name>A0A6C0BQR5_9ZZZZ</name>
<evidence type="ECO:0000256" key="2">
    <source>
        <dbReference type="SAM" id="Phobius"/>
    </source>
</evidence>
<evidence type="ECO:0000256" key="1">
    <source>
        <dbReference type="SAM" id="MobiDB-lite"/>
    </source>
</evidence>
<feature type="region of interest" description="Disordered" evidence="1">
    <location>
        <begin position="66"/>
        <end position="91"/>
    </location>
</feature>
<keyword evidence="2" id="KW-1133">Transmembrane helix</keyword>
<evidence type="ECO:0000313" key="3">
    <source>
        <dbReference type="EMBL" id="QHS94536.1"/>
    </source>
</evidence>